<dbReference type="InterPro" id="IPR036249">
    <property type="entry name" value="Thioredoxin-like_sf"/>
</dbReference>
<dbReference type="Gene3D" id="3.40.30.10">
    <property type="entry name" value="Glutaredoxin"/>
    <property type="match status" value="1"/>
</dbReference>
<dbReference type="PROSITE" id="PS50404">
    <property type="entry name" value="GST_NTER"/>
    <property type="match status" value="1"/>
</dbReference>
<dbReference type="Proteomes" id="UP001460888">
    <property type="component" value="Unassembled WGS sequence"/>
</dbReference>
<dbReference type="SFLD" id="SFLDS00019">
    <property type="entry name" value="Glutathione_Transferase_(cytos"/>
    <property type="match status" value="1"/>
</dbReference>
<evidence type="ECO:0000313" key="4">
    <source>
        <dbReference type="Proteomes" id="UP001460888"/>
    </source>
</evidence>
<dbReference type="SUPFAM" id="SSF47616">
    <property type="entry name" value="GST C-terminal domain-like"/>
    <property type="match status" value="1"/>
</dbReference>
<reference evidence="3 4" key="1">
    <citation type="submission" date="2013-03" db="EMBL/GenBank/DDBJ databases">
        <title>Salinisphaera dokdonensis CL-ES53 Genome Sequencing.</title>
        <authorList>
            <person name="Li C."/>
            <person name="Lai Q."/>
            <person name="Shao Z."/>
        </authorList>
    </citation>
    <scope>NUCLEOTIDE SEQUENCE [LARGE SCALE GENOMIC DNA]</scope>
    <source>
        <strain evidence="3 4">CL-ES53</strain>
    </source>
</reference>
<dbReference type="PANTHER" id="PTHR44051:SF22">
    <property type="entry name" value="DISULFIDE-BOND OXIDOREDUCTASE YGHU"/>
    <property type="match status" value="1"/>
</dbReference>
<name>A0ABV2AWD6_9GAMM</name>
<dbReference type="InterPro" id="IPR004046">
    <property type="entry name" value="GST_C"/>
</dbReference>
<dbReference type="CDD" id="cd03048">
    <property type="entry name" value="GST_N_Ure2p_like"/>
    <property type="match status" value="1"/>
</dbReference>
<proteinExistence type="predicted"/>
<protein>
    <submittedName>
        <fullName evidence="3">Glutathione S-transferase</fullName>
    </submittedName>
</protein>
<dbReference type="InterPro" id="IPR040079">
    <property type="entry name" value="Glutathione_S-Trfase"/>
</dbReference>
<dbReference type="SUPFAM" id="SSF52833">
    <property type="entry name" value="Thioredoxin-like"/>
    <property type="match status" value="1"/>
</dbReference>
<keyword evidence="4" id="KW-1185">Reference proteome</keyword>
<evidence type="ECO:0000313" key="3">
    <source>
        <dbReference type="EMBL" id="MES1927958.1"/>
    </source>
</evidence>
<dbReference type="Gene3D" id="1.20.1050.10">
    <property type="match status" value="1"/>
</dbReference>
<dbReference type="SFLD" id="SFLDG01151">
    <property type="entry name" value="Main.2:_Nu-like"/>
    <property type="match status" value="1"/>
</dbReference>
<dbReference type="InterPro" id="IPR036282">
    <property type="entry name" value="Glutathione-S-Trfase_C_sf"/>
</dbReference>
<dbReference type="CDD" id="cd10291">
    <property type="entry name" value="GST_C_YfcG_like"/>
    <property type="match status" value="1"/>
</dbReference>
<feature type="domain" description="GST N-terminal" evidence="1">
    <location>
        <begin position="1"/>
        <end position="86"/>
    </location>
</feature>
<gene>
    <name evidence="3" type="ORF">SADO_01845</name>
</gene>
<dbReference type="PANTHER" id="PTHR44051">
    <property type="entry name" value="GLUTATHIONE S-TRANSFERASE-RELATED"/>
    <property type="match status" value="1"/>
</dbReference>
<organism evidence="3 4">
    <name type="scientific">Salinisphaera dokdonensis CL-ES53</name>
    <dbReference type="NCBI Taxonomy" id="1304272"/>
    <lineage>
        <taxon>Bacteria</taxon>
        <taxon>Pseudomonadati</taxon>
        <taxon>Pseudomonadota</taxon>
        <taxon>Gammaproteobacteria</taxon>
        <taxon>Salinisphaerales</taxon>
        <taxon>Salinisphaeraceae</taxon>
        <taxon>Salinisphaera</taxon>
    </lineage>
</organism>
<dbReference type="RefSeq" id="WP_353108739.1">
    <property type="nucleotide sequence ID" value="NZ_APND01000001.1"/>
</dbReference>
<dbReference type="InterPro" id="IPR004045">
    <property type="entry name" value="Glutathione_S-Trfase_N"/>
</dbReference>
<dbReference type="InterPro" id="IPR010987">
    <property type="entry name" value="Glutathione-S-Trfase_C-like"/>
</dbReference>
<feature type="domain" description="GST C-terminal" evidence="2">
    <location>
        <begin position="89"/>
        <end position="218"/>
    </location>
</feature>
<accession>A0ABV2AWD6</accession>
<dbReference type="SFLD" id="SFLDG00358">
    <property type="entry name" value="Main_(cytGST)"/>
    <property type="match status" value="1"/>
</dbReference>
<dbReference type="EMBL" id="APND01000001">
    <property type="protein sequence ID" value="MES1927958.1"/>
    <property type="molecule type" value="Genomic_DNA"/>
</dbReference>
<sequence length="231" mass="26717">MIDLYTWTTPNGHKIHIMLEEIGLEYKAHPINIGKGDQFGEDFLRISPNNKIPAMVDHDGPNGKPYSMFESGAMLIYLAEKTGRLLPTDTVKRNDVMQWLMFQMASVGPMLGQAHHFNKYAPEKIEYAVKRYENEANRIYGVMDRRLADFKFLAGNDYSIADIATWPWLRSAETQGVNIDDYPNVRRWFEMIGDRENVKKGLQVLADHHTDLSKDKDALENMFGNKQYEKR</sequence>
<dbReference type="Pfam" id="PF00043">
    <property type="entry name" value="GST_C"/>
    <property type="match status" value="1"/>
</dbReference>
<dbReference type="Pfam" id="PF13409">
    <property type="entry name" value="GST_N_2"/>
    <property type="match status" value="1"/>
</dbReference>
<evidence type="ECO:0000259" key="2">
    <source>
        <dbReference type="PROSITE" id="PS50405"/>
    </source>
</evidence>
<evidence type="ECO:0000259" key="1">
    <source>
        <dbReference type="PROSITE" id="PS50404"/>
    </source>
</evidence>
<dbReference type="PROSITE" id="PS50405">
    <property type="entry name" value="GST_CTER"/>
    <property type="match status" value="1"/>
</dbReference>
<comment type="caution">
    <text evidence="3">The sequence shown here is derived from an EMBL/GenBank/DDBJ whole genome shotgun (WGS) entry which is preliminary data.</text>
</comment>